<dbReference type="PROSITE" id="PS51005">
    <property type="entry name" value="NAC"/>
    <property type="match status" value="1"/>
</dbReference>
<evidence type="ECO:0000256" key="6">
    <source>
        <dbReference type="ARBA" id="ARBA00023125"/>
    </source>
</evidence>
<evidence type="ECO:0000313" key="14">
    <source>
        <dbReference type="EMBL" id="KAK4789044.1"/>
    </source>
</evidence>
<comment type="subcellular location">
    <subcellularLocation>
        <location evidence="2">Membrane</location>
        <topology evidence="2">Single-pass membrane protein</topology>
    </subcellularLocation>
    <subcellularLocation>
        <location evidence="1">Nucleus</location>
    </subcellularLocation>
</comment>
<evidence type="ECO:0000256" key="10">
    <source>
        <dbReference type="ARBA" id="ARBA00023242"/>
    </source>
</evidence>
<keyword evidence="9" id="KW-0804">Transcription</keyword>
<protein>
    <recommendedName>
        <fullName evidence="13">NAC domain-containing protein</fullName>
    </recommendedName>
</protein>
<dbReference type="InterPro" id="IPR036093">
    <property type="entry name" value="NAC_dom_sf"/>
</dbReference>
<keyword evidence="5" id="KW-0805">Transcription regulation</keyword>
<name>A0AAN7LQG2_TRANT</name>
<feature type="domain" description="NAC" evidence="13">
    <location>
        <begin position="7"/>
        <end position="163"/>
    </location>
</feature>
<evidence type="ECO:0000256" key="1">
    <source>
        <dbReference type="ARBA" id="ARBA00004123"/>
    </source>
</evidence>
<dbReference type="Pfam" id="PF02365">
    <property type="entry name" value="NAM"/>
    <property type="match status" value="1"/>
</dbReference>
<proteinExistence type="predicted"/>
<accession>A0AAN7LQG2</accession>
<keyword evidence="3 12" id="KW-0812">Transmembrane</keyword>
<evidence type="ECO:0000256" key="3">
    <source>
        <dbReference type="ARBA" id="ARBA00022692"/>
    </source>
</evidence>
<keyword evidence="7 12" id="KW-0472">Membrane</keyword>
<dbReference type="SUPFAM" id="SSF101941">
    <property type="entry name" value="NAC domain"/>
    <property type="match status" value="1"/>
</dbReference>
<evidence type="ECO:0000256" key="8">
    <source>
        <dbReference type="ARBA" id="ARBA00023159"/>
    </source>
</evidence>
<feature type="compositionally biased region" description="Polar residues" evidence="11">
    <location>
        <begin position="492"/>
        <end position="508"/>
    </location>
</feature>
<feature type="transmembrane region" description="Helical" evidence="12">
    <location>
        <begin position="635"/>
        <end position="657"/>
    </location>
</feature>
<dbReference type="InterPro" id="IPR003441">
    <property type="entry name" value="NAC-dom"/>
</dbReference>
<dbReference type="PANTHER" id="PTHR31744">
    <property type="entry name" value="PROTEIN CUP-SHAPED COTYLEDON 2-RELATED"/>
    <property type="match status" value="1"/>
</dbReference>
<evidence type="ECO:0000256" key="5">
    <source>
        <dbReference type="ARBA" id="ARBA00023015"/>
    </source>
</evidence>
<keyword evidence="6" id="KW-0238">DNA-binding</keyword>
<evidence type="ECO:0000256" key="9">
    <source>
        <dbReference type="ARBA" id="ARBA00023163"/>
    </source>
</evidence>
<feature type="region of interest" description="Disordered" evidence="11">
    <location>
        <begin position="558"/>
        <end position="615"/>
    </location>
</feature>
<feature type="region of interest" description="Disordered" evidence="11">
    <location>
        <begin position="492"/>
        <end position="544"/>
    </location>
</feature>
<organism evidence="14 15">
    <name type="scientific">Trapa natans</name>
    <name type="common">Water chestnut</name>
    <dbReference type="NCBI Taxonomy" id="22666"/>
    <lineage>
        <taxon>Eukaryota</taxon>
        <taxon>Viridiplantae</taxon>
        <taxon>Streptophyta</taxon>
        <taxon>Embryophyta</taxon>
        <taxon>Tracheophyta</taxon>
        <taxon>Spermatophyta</taxon>
        <taxon>Magnoliopsida</taxon>
        <taxon>eudicotyledons</taxon>
        <taxon>Gunneridae</taxon>
        <taxon>Pentapetalae</taxon>
        <taxon>rosids</taxon>
        <taxon>malvids</taxon>
        <taxon>Myrtales</taxon>
        <taxon>Lythraceae</taxon>
        <taxon>Trapa</taxon>
    </lineage>
</organism>
<dbReference type="FunFam" id="2.170.150.80:FF:000002">
    <property type="entry name" value="Nac domain-containing protein 86"/>
    <property type="match status" value="1"/>
</dbReference>
<evidence type="ECO:0000256" key="4">
    <source>
        <dbReference type="ARBA" id="ARBA00022989"/>
    </source>
</evidence>
<dbReference type="GO" id="GO:0016020">
    <property type="term" value="C:membrane"/>
    <property type="evidence" value="ECO:0007669"/>
    <property type="project" value="UniProtKB-SubCell"/>
</dbReference>
<reference evidence="14 15" key="1">
    <citation type="journal article" date="2023" name="Hortic Res">
        <title>Pangenome of water caltrop reveals structural variations and asymmetric subgenome divergence after allopolyploidization.</title>
        <authorList>
            <person name="Zhang X."/>
            <person name="Chen Y."/>
            <person name="Wang L."/>
            <person name="Yuan Y."/>
            <person name="Fang M."/>
            <person name="Shi L."/>
            <person name="Lu R."/>
            <person name="Comes H.P."/>
            <person name="Ma Y."/>
            <person name="Chen Y."/>
            <person name="Huang G."/>
            <person name="Zhou Y."/>
            <person name="Zheng Z."/>
            <person name="Qiu Y."/>
        </authorList>
    </citation>
    <scope>NUCLEOTIDE SEQUENCE [LARGE SCALE GENOMIC DNA]</scope>
    <source>
        <strain evidence="14">F231</strain>
    </source>
</reference>
<dbReference type="AlphaFoldDB" id="A0AAN7LQG2"/>
<dbReference type="GO" id="GO:0000976">
    <property type="term" value="F:transcription cis-regulatory region binding"/>
    <property type="evidence" value="ECO:0007669"/>
    <property type="project" value="UniProtKB-ARBA"/>
</dbReference>
<keyword evidence="10" id="KW-0539">Nucleus</keyword>
<dbReference type="Gene3D" id="2.170.150.80">
    <property type="entry name" value="NAC domain"/>
    <property type="match status" value="1"/>
</dbReference>
<evidence type="ECO:0000313" key="15">
    <source>
        <dbReference type="Proteomes" id="UP001346149"/>
    </source>
</evidence>
<feature type="compositionally biased region" description="Low complexity" evidence="11">
    <location>
        <begin position="597"/>
        <end position="609"/>
    </location>
</feature>
<evidence type="ECO:0000256" key="7">
    <source>
        <dbReference type="ARBA" id="ARBA00023136"/>
    </source>
</evidence>
<sequence length="660" mass="74086">MLSVESLPLGFRFRPTDEELISHYLRLKINGHHSEVEVIPEVDICKFEPWDLPALSIIKTEDPEWFFFCPRDRKYPNGHRSNRATDAGYWKATGKDRTIKTRKPRSNMMTLIGMKKSLVFYRGRAPKGERTSWIMHEYRATEKELDGTSPGQGDYVLCRLFSKSEEKVQVLKDDFEPATFSPIANSSPGETSWDLVYESPMSGMEMNMHPEGNDQWLTGKPGDTTTDAHMTIESSSNSCKILDVKNCTIVGPSFEGCPFPQVNTNFSDVPEDEVDCKIFSPDQLHYQEDMASYVYAPFGDDFGNDQDGLFLQDGACAREQGISLTELLDDFVDNHDDSFEDTTTQKKSVIESEIHDLSAGLSHSKDDVPCSDTNTEIAHVQNDKELEGFPELNQNFEQGDIYDFGDGYTQPNTFDADSSFGLFHHEVSGAEESTSQCINDFDLGTGIKIRTRQQNLPLSSYNHLSQGTAPRRLRLKMDEYVKLAISEEVGHTSESTCQSSDAVSNISEGSIREENVHNHSRTGIKIRSRLPREQQVSEESVQGTAARRIRLRLNKKSSRVCNDEEGTSDLTGDNEKEPKQVPADDETRELREKLNNGEGLAEASSASARLRSKQEGSRWSGVEARSCSRPLFLRAAQGFCMVIMVLVIALPIGMLLCHKS</sequence>
<evidence type="ECO:0000256" key="11">
    <source>
        <dbReference type="SAM" id="MobiDB-lite"/>
    </source>
</evidence>
<keyword evidence="8" id="KW-0010">Activator</keyword>
<dbReference type="PANTHER" id="PTHR31744:SF216">
    <property type="entry name" value="NAC TRANSCRIPTION FACTOR"/>
    <property type="match status" value="1"/>
</dbReference>
<gene>
    <name evidence="14" type="ORF">SAY86_020363</name>
</gene>
<evidence type="ECO:0000259" key="13">
    <source>
        <dbReference type="PROSITE" id="PS51005"/>
    </source>
</evidence>
<keyword evidence="15" id="KW-1185">Reference proteome</keyword>
<dbReference type="Proteomes" id="UP001346149">
    <property type="component" value="Unassembled WGS sequence"/>
</dbReference>
<dbReference type="EMBL" id="JAXQNO010000011">
    <property type="protein sequence ID" value="KAK4789044.1"/>
    <property type="molecule type" value="Genomic_DNA"/>
</dbReference>
<dbReference type="GO" id="GO:0005634">
    <property type="term" value="C:nucleus"/>
    <property type="evidence" value="ECO:0007669"/>
    <property type="project" value="UniProtKB-SubCell"/>
</dbReference>
<feature type="compositionally biased region" description="Basic residues" evidence="11">
    <location>
        <begin position="518"/>
        <end position="529"/>
    </location>
</feature>
<comment type="caution">
    <text evidence="14">The sequence shown here is derived from an EMBL/GenBank/DDBJ whole genome shotgun (WGS) entry which is preliminary data.</text>
</comment>
<dbReference type="GO" id="GO:0006355">
    <property type="term" value="P:regulation of DNA-templated transcription"/>
    <property type="evidence" value="ECO:0007669"/>
    <property type="project" value="InterPro"/>
</dbReference>
<evidence type="ECO:0000256" key="2">
    <source>
        <dbReference type="ARBA" id="ARBA00004167"/>
    </source>
</evidence>
<evidence type="ECO:0000256" key="12">
    <source>
        <dbReference type="SAM" id="Phobius"/>
    </source>
</evidence>
<keyword evidence="4 12" id="KW-1133">Transmembrane helix</keyword>